<accession>A0ABY8F936</accession>
<sequence>MNDKQGAFSKTVTNGADEEFVLHTVSDDPKHLHWWAETCFMFHALSKGDRSNLQGCINLLAEDKTPVFMTGVTSVTNELYTRLSYLGYTEEDPDGVPENLKEILKAHTLTDYGIKFLPDFYDAQSAQMDHLGGDIEPIRDFTVTFSPLWDHHETFSIETLMMLRHFFSDPKHALESNFTEGSGRLFELYSQLGVIEFVEKGTLVTPTFLGAVNVPFLLDILLFQKGGTRTH</sequence>
<evidence type="ECO:0000313" key="1">
    <source>
        <dbReference type="EMBL" id="WFE91972.1"/>
    </source>
</evidence>
<name>A0ABY8F936_9HYPH</name>
<dbReference type="EMBL" id="CP120863">
    <property type="protein sequence ID" value="WFE91972.1"/>
    <property type="molecule type" value="Genomic_DNA"/>
</dbReference>
<proteinExistence type="predicted"/>
<dbReference type="RefSeq" id="WP_152501064.1">
    <property type="nucleotide sequence ID" value="NZ_CP120863.1"/>
</dbReference>
<reference evidence="1 2" key="1">
    <citation type="submission" date="2023-03" db="EMBL/GenBank/DDBJ databases">
        <title>Roseibium porphyridii sp. nov. and Roseibium rhodosorbium sp. nov. isolated from marine algae, Porphyridium cruentum and Rhodosorus marinus, respectively.</title>
        <authorList>
            <person name="Lee M.W."/>
            <person name="Choi B.J."/>
            <person name="Lee J.K."/>
            <person name="Choi D.G."/>
            <person name="Baek J.H."/>
            <person name="Bayburt H."/>
            <person name="Kim J.M."/>
            <person name="Han D.M."/>
            <person name="Kim K.H."/>
            <person name="Jeon C.O."/>
        </authorList>
    </citation>
    <scope>NUCLEOTIDE SEQUENCE [LARGE SCALE GENOMIC DNA]</scope>
    <source>
        <strain evidence="1 2">KMA01</strain>
    </source>
</reference>
<organism evidence="1 2">
    <name type="scientific">Roseibium porphyridii</name>
    <dbReference type="NCBI Taxonomy" id="2866279"/>
    <lineage>
        <taxon>Bacteria</taxon>
        <taxon>Pseudomonadati</taxon>
        <taxon>Pseudomonadota</taxon>
        <taxon>Alphaproteobacteria</taxon>
        <taxon>Hyphomicrobiales</taxon>
        <taxon>Stappiaceae</taxon>
        <taxon>Roseibium</taxon>
    </lineage>
</organism>
<protein>
    <submittedName>
        <fullName evidence="1">Uncharacterized protein</fullName>
    </submittedName>
</protein>
<gene>
    <name evidence="1" type="ORF">K1718_11590</name>
</gene>
<keyword evidence="2" id="KW-1185">Reference proteome</keyword>
<dbReference type="Proteomes" id="UP001209803">
    <property type="component" value="Chromosome"/>
</dbReference>
<evidence type="ECO:0000313" key="2">
    <source>
        <dbReference type="Proteomes" id="UP001209803"/>
    </source>
</evidence>